<dbReference type="SUPFAM" id="SSF53756">
    <property type="entry name" value="UDP-Glycosyltransferase/glycogen phosphorylase"/>
    <property type="match status" value="1"/>
</dbReference>
<gene>
    <name evidence="7" type="ORF">SASPL_145092</name>
</gene>
<evidence type="ECO:0000256" key="1">
    <source>
        <dbReference type="ARBA" id="ARBA00009995"/>
    </source>
</evidence>
<dbReference type="InterPro" id="IPR002213">
    <property type="entry name" value="UDP_glucos_trans"/>
</dbReference>
<dbReference type="EC" id="2.4.1.324" evidence="4"/>
<dbReference type="FunFam" id="3.40.50.2000:FF:000027">
    <property type="entry name" value="Glycosyltransferase"/>
    <property type="match status" value="1"/>
</dbReference>
<proteinExistence type="inferred from homology"/>
<dbReference type="InterPro" id="IPR058980">
    <property type="entry name" value="Glyco_transf_N"/>
</dbReference>
<accession>A0A8X8WH27</accession>
<dbReference type="GO" id="GO:0080044">
    <property type="term" value="F:quercetin 7-O-glucosyltransferase activity"/>
    <property type="evidence" value="ECO:0007669"/>
    <property type="project" value="TreeGrafter"/>
</dbReference>
<sequence length="640" mass="72222">MVSVAEKPHVVMVPYPAQGHVTPMMRLAKLLHSRGFHVTFVNTEFNHRRLILSKGPDSVRGLPDFRFETIPDGMPVQSDEGATQDIPFLCYYTRMTCLAPFKRLLARLDSEDGATPPVSCVISDGVMSFGIRAAQEMGFPDVQFWTASACSFIGYLHYRELIKRGIFPLNEDYLSDGTLETPVDWVPGMPNIRLKDLPSFFQTTDPNDIMFDFLGEEAQSCLKASAIIFNTFQELEKEALEALISKFNYTNFYTIGPLPLLGKHVKDGEAKSLNSSLWKPDSKVFDWLDRQKPGSVIYVNYGSITTMTGQNFQDFALGLADSKQPFLWVVRPDVVKGEEGESSGELPREFLEAVEDRGVMVTWCAQDEVLAHNAVGAFLTHCGWNSNLESISCGVPVICWPFFADQQTNCHYSCEKWGIGMEIDHRVRRDDVAHVVREMMVGEKGKKMRLKVEYVLDKPIGVILDKESLEFATFDVEAHQKHIDNASDAQCVMLSSMSLELQRQHEHMLPYEMLKHLKSLYASQAQTMEYEILRDLFNCKLHDGSKVSEHVLKMIGLIERLASIGTVLPSNVTTNLILQSLPSSFENFIVNFNMNNTKVGLLELHTKLKTHESSTAKVKSVLMMSSSAKSSKWKNKQQQK</sequence>
<dbReference type="Pfam" id="PF00201">
    <property type="entry name" value="UDPGT"/>
    <property type="match status" value="1"/>
</dbReference>
<evidence type="ECO:0000313" key="7">
    <source>
        <dbReference type="EMBL" id="KAG6394505.1"/>
    </source>
</evidence>
<evidence type="ECO:0000256" key="2">
    <source>
        <dbReference type="ARBA" id="ARBA00022679"/>
    </source>
</evidence>
<dbReference type="GO" id="GO:0080043">
    <property type="term" value="F:quercetin 3-O-glucosyltransferase activity"/>
    <property type="evidence" value="ECO:0007669"/>
    <property type="project" value="TreeGrafter"/>
</dbReference>
<dbReference type="AlphaFoldDB" id="A0A8X8WH27"/>
<dbReference type="Pfam" id="PF26168">
    <property type="entry name" value="Glyco_transf_N"/>
    <property type="match status" value="1"/>
</dbReference>
<evidence type="ECO:0000259" key="6">
    <source>
        <dbReference type="Pfam" id="PF26168"/>
    </source>
</evidence>
<organism evidence="7">
    <name type="scientific">Salvia splendens</name>
    <name type="common">Scarlet sage</name>
    <dbReference type="NCBI Taxonomy" id="180675"/>
    <lineage>
        <taxon>Eukaryota</taxon>
        <taxon>Viridiplantae</taxon>
        <taxon>Streptophyta</taxon>
        <taxon>Embryophyta</taxon>
        <taxon>Tracheophyta</taxon>
        <taxon>Spermatophyta</taxon>
        <taxon>Magnoliopsida</taxon>
        <taxon>eudicotyledons</taxon>
        <taxon>Gunneridae</taxon>
        <taxon>Pentapetalae</taxon>
        <taxon>asterids</taxon>
        <taxon>lamiids</taxon>
        <taxon>Lamiales</taxon>
        <taxon>Lamiaceae</taxon>
        <taxon>Nepetoideae</taxon>
        <taxon>Mentheae</taxon>
        <taxon>Salviinae</taxon>
        <taxon>Salvia</taxon>
        <taxon>Salvia subgen. Calosphace</taxon>
        <taxon>core Calosphace</taxon>
    </lineage>
</organism>
<dbReference type="PROSITE" id="PS00375">
    <property type="entry name" value="UDPGT"/>
    <property type="match status" value="1"/>
</dbReference>
<evidence type="ECO:0000256" key="5">
    <source>
        <dbReference type="ARBA" id="ARBA00067782"/>
    </source>
</evidence>
<reference evidence="7" key="2">
    <citation type="submission" date="2020-08" db="EMBL/GenBank/DDBJ databases">
        <title>Plant Genome Project.</title>
        <authorList>
            <person name="Zhang R.-G."/>
        </authorList>
    </citation>
    <scope>NUCLEOTIDE SEQUENCE</scope>
    <source>
        <strain evidence="7">Huo1</strain>
        <tissue evidence="7">Leaf</tissue>
    </source>
</reference>
<dbReference type="EMBL" id="PNBA02000017">
    <property type="protein sequence ID" value="KAG6394505.1"/>
    <property type="molecule type" value="Genomic_DNA"/>
</dbReference>
<keyword evidence="8" id="KW-1185">Reference proteome</keyword>
<reference evidence="7" key="1">
    <citation type="submission" date="2018-01" db="EMBL/GenBank/DDBJ databases">
        <authorList>
            <person name="Mao J.F."/>
        </authorList>
    </citation>
    <scope>NUCLEOTIDE SEQUENCE</scope>
    <source>
        <strain evidence="7">Huo1</strain>
        <tissue evidence="7">Leaf</tissue>
    </source>
</reference>
<dbReference type="InterPro" id="IPR035595">
    <property type="entry name" value="UDP_glycos_trans_CS"/>
</dbReference>
<name>A0A8X8WH27_SALSN</name>
<dbReference type="FunFam" id="3.40.50.2000:FF:000055">
    <property type="entry name" value="Glycosyltransferase"/>
    <property type="match status" value="1"/>
</dbReference>
<comment type="similarity">
    <text evidence="1">Belongs to the UDP-glycosyltransferase family.</text>
</comment>
<comment type="catalytic activity">
    <reaction evidence="3">
        <text>7-deoxyloganetin + UDP-alpha-D-glucose = 7-deoxyloganin + UDP + H(+)</text>
        <dbReference type="Rhea" id="RHEA:39899"/>
        <dbReference type="ChEBI" id="CHEBI:15378"/>
        <dbReference type="ChEBI" id="CHEBI:18370"/>
        <dbReference type="ChEBI" id="CHEBI:58223"/>
        <dbReference type="ChEBI" id="CHEBI:58885"/>
        <dbReference type="ChEBI" id="CHEBI:76849"/>
        <dbReference type="EC" id="2.4.1.324"/>
    </reaction>
</comment>
<evidence type="ECO:0000256" key="3">
    <source>
        <dbReference type="ARBA" id="ARBA00051003"/>
    </source>
</evidence>
<feature type="domain" description="Glycosyltransferase N-terminal" evidence="6">
    <location>
        <begin position="9"/>
        <end position="47"/>
    </location>
</feature>
<dbReference type="PANTHER" id="PTHR11926:SF1547">
    <property type="entry name" value="GLYCOSYLTRANSFERASE"/>
    <property type="match status" value="1"/>
</dbReference>
<comment type="caution">
    <text evidence="7">The sequence shown here is derived from an EMBL/GenBank/DDBJ whole genome shotgun (WGS) entry which is preliminary data.</text>
</comment>
<evidence type="ECO:0000256" key="4">
    <source>
        <dbReference type="ARBA" id="ARBA00066940"/>
    </source>
</evidence>
<keyword evidence="2" id="KW-0808">Transferase</keyword>
<dbReference type="Pfam" id="PF14223">
    <property type="entry name" value="Retrotran_gag_2"/>
    <property type="match status" value="1"/>
</dbReference>
<protein>
    <recommendedName>
        <fullName evidence="5">7-deoxyloganetin glucosyltransferase</fullName>
        <ecNumber evidence="4">2.4.1.324</ecNumber>
    </recommendedName>
</protein>
<dbReference type="PANTHER" id="PTHR11926">
    <property type="entry name" value="GLUCOSYL/GLUCURONOSYL TRANSFERASES"/>
    <property type="match status" value="1"/>
</dbReference>
<dbReference type="Gene3D" id="3.40.50.2000">
    <property type="entry name" value="Glycogen Phosphorylase B"/>
    <property type="match status" value="2"/>
</dbReference>
<evidence type="ECO:0000313" key="8">
    <source>
        <dbReference type="Proteomes" id="UP000298416"/>
    </source>
</evidence>
<dbReference type="CDD" id="cd03784">
    <property type="entry name" value="GT1_Gtf-like"/>
    <property type="match status" value="1"/>
</dbReference>
<dbReference type="Proteomes" id="UP000298416">
    <property type="component" value="Unassembled WGS sequence"/>
</dbReference>